<dbReference type="Gene3D" id="3.90.70.10">
    <property type="entry name" value="Cysteine proteinases"/>
    <property type="match status" value="1"/>
</dbReference>
<feature type="chain" id="PRO_5039092043" description="Peptidase C39-like domain-containing protein" evidence="1">
    <location>
        <begin position="24"/>
        <end position="405"/>
    </location>
</feature>
<sequence>MKLKSIFTKLSVAVLLFSSLSFGGQTVLAETSSPTENELVEVNEETVSNLALELAKIIKPEVKVTIADITKLYDKNESAIGFVVSYKSEETPYGYAVYDFRVPGYLMECSIDENVGDIVDKTVEMAEAKGVDVDSTVENKDVKVIEVEPLKYSVEVNDTVTVTSDNEILTTEQEVIEMEKNAEDVTVTNSEFVTDSELDQLVSTSKYDSQDKVLLRETARGLTNIQFRSWRQFIPSIESEVESQTGIWGCAVSAMDILAKGTNLEHNTKVAYPKLWKYAKTTQYKVQNGIKYGSTNNGNIGAGFAQFAKEKKKNISYQNISSPSFGQFKSAIDNKKPAIFAYGIIKANTKERTGHAVAVEGYMSSKQANYLVVADGWFAAAKYVNYIPGNFLDTYGIIWSGIQTI</sequence>
<keyword evidence="4" id="KW-1185">Reference proteome</keyword>
<dbReference type="Proteomes" id="UP000196151">
    <property type="component" value="Chromosome"/>
</dbReference>
<proteinExistence type="predicted"/>
<reference evidence="2" key="1">
    <citation type="submission" date="2017-05" db="EMBL/GenBank/DDBJ databases">
        <title>The Genome Sequence of Enterococcus sp. 9D6_DIV0238.</title>
        <authorList>
            <consortium name="The Broad Institute Genomics Platform"/>
            <consortium name="The Broad Institute Genomic Center for Infectious Diseases"/>
            <person name="Earl A."/>
            <person name="Manson A."/>
            <person name="Schwartman J."/>
            <person name="Gilmore M."/>
            <person name="Abouelleil A."/>
            <person name="Cao P."/>
            <person name="Chapman S."/>
            <person name="Cusick C."/>
            <person name="Shea T."/>
            <person name="Young S."/>
            <person name="Neafsey D."/>
            <person name="Nusbaum C."/>
            <person name="Birren B."/>
        </authorList>
    </citation>
    <scope>NUCLEOTIDE SEQUENCE [LARGE SCALE GENOMIC DNA]</scope>
    <source>
        <strain evidence="2">9D6_DIV0238</strain>
    </source>
</reference>
<reference evidence="3" key="3">
    <citation type="submission" date="2024-03" db="EMBL/GenBank/DDBJ databases">
        <title>The Genome Sequence of Enterococcus sp. DIV0238c.</title>
        <authorList>
            <consortium name="The Broad Institute Genomics Platform"/>
            <consortium name="The Broad Institute Microbial Omics Core"/>
            <consortium name="The Broad Institute Genomic Center for Infectious Diseases"/>
            <person name="Earl A."/>
            <person name="Manson A."/>
            <person name="Gilmore M."/>
            <person name="Schwartman J."/>
            <person name="Shea T."/>
            <person name="Abouelleil A."/>
            <person name="Cao P."/>
            <person name="Chapman S."/>
            <person name="Cusick C."/>
            <person name="Young S."/>
            <person name="Neafsey D."/>
            <person name="Nusbaum C."/>
            <person name="Birren B."/>
        </authorList>
    </citation>
    <scope>NUCLEOTIDE SEQUENCE</scope>
    <source>
        <strain evidence="3">9D6_DIV0238</strain>
    </source>
</reference>
<keyword evidence="1" id="KW-0732">Signal</keyword>
<evidence type="ECO:0000256" key="1">
    <source>
        <dbReference type="SAM" id="SignalP"/>
    </source>
</evidence>
<dbReference type="EMBL" id="CP147246">
    <property type="protein sequence ID" value="WYJ94397.1"/>
    <property type="molecule type" value="Genomic_DNA"/>
</dbReference>
<evidence type="ECO:0000313" key="2">
    <source>
        <dbReference type="EMBL" id="OUZ30302.1"/>
    </source>
</evidence>
<dbReference type="EMBL" id="NIBQ01000003">
    <property type="protein sequence ID" value="OUZ30302.1"/>
    <property type="molecule type" value="Genomic_DNA"/>
</dbReference>
<protein>
    <recommendedName>
        <fullName evidence="5">Peptidase C39-like domain-containing protein</fullName>
    </recommendedName>
</protein>
<evidence type="ECO:0000313" key="4">
    <source>
        <dbReference type="Proteomes" id="UP000196151"/>
    </source>
</evidence>
<organism evidence="2">
    <name type="scientific">Candidatus Enterococcus dunnyi</name>
    <dbReference type="NCBI Taxonomy" id="1834192"/>
    <lineage>
        <taxon>Bacteria</taxon>
        <taxon>Bacillati</taxon>
        <taxon>Bacillota</taxon>
        <taxon>Bacilli</taxon>
        <taxon>Lactobacillales</taxon>
        <taxon>Enterococcaceae</taxon>
        <taxon>Enterococcus</taxon>
    </lineage>
</organism>
<feature type="signal peptide" evidence="1">
    <location>
        <begin position="1"/>
        <end position="23"/>
    </location>
</feature>
<dbReference type="RefSeq" id="WP_087641686.1">
    <property type="nucleotide sequence ID" value="NZ_CP147246.1"/>
</dbReference>
<gene>
    <name evidence="3" type="ORF">A5889_001910</name>
    <name evidence="2" type="ORF">A5889_002590</name>
</gene>
<dbReference type="OrthoDB" id="2190171at2"/>
<evidence type="ECO:0000313" key="3">
    <source>
        <dbReference type="EMBL" id="WYJ94397.1"/>
    </source>
</evidence>
<dbReference type="AlphaFoldDB" id="A0A200IZA2"/>
<accession>A0A200IZA2</accession>
<evidence type="ECO:0008006" key="5">
    <source>
        <dbReference type="Google" id="ProtNLM"/>
    </source>
</evidence>
<name>A0A200IZA2_9ENTE</name>
<reference evidence="3" key="2">
    <citation type="submission" date="2017-05" db="EMBL/GenBank/DDBJ databases">
        <authorList>
            <consortium name="The Broad Institute Genomics Platform"/>
            <consortium name="The Broad Institute Genomic Center for Infectious Diseases"/>
            <person name="Earl A."/>
            <person name="Manson A."/>
            <person name="Schwartman J."/>
            <person name="Gilmore M."/>
            <person name="Abouelleil A."/>
            <person name="Cao P."/>
            <person name="Chapman S."/>
            <person name="Cusick C."/>
            <person name="Shea T."/>
            <person name="Young S."/>
            <person name="Neafsey D."/>
            <person name="Nusbaum C."/>
            <person name="Birren B."/>
        </authorList>
    </citation>
    <scope>NUCLEOTIDE SEQUENCE</scope>
    <source>
        <strain evidence="3">9D6_DIV0238</strain>
    </source>
</reference>